<reference evidence="9" key="1">
    <citation type="submission" date="2017-12" db="EMBL/GenBank/DDBJ databases">
        <title>Draft genome sequence of Telmatospirillum siberiense 26-4b1T, an acidotolerant peatland alphaproteobacterium potentially involved in sulfur cycling.</title>
        <authorList>
            <person name="Hausmann B."/>
            <person name="Pjevac P."/>
            <person name="Schreck K."/>
            <person name="Herbold C.W."/>
            <person name="Daims H."/>
            <person name="Wagner M."/>
            <person name="Pester M."/>
            <person name="Loy A."/>
        </authorList>
    </citation>
    <scope>NUCLEOTIDE SEQUENCE [LARGE SCALE GENOMIC DNA]</scope>
    <source>
        <strain evidence="9">26-4b1</strain>
    </source>
</reference>
<name>A0A2N3PZT2_9PROT</name>
<dbReference type="Gene3D" id="1.20.1090.10">
    <property type="entry name" value="Dehydroquinate synthase-like - alpha domain"/>
    <property type="match status" value="1"/>
</dbReference>
<dbReference type="InterPro" id="IPR030960">
    <property type="entry name" value="DHQS/DOIS_N"/>
</dbReference>
<keyword evidence="4" id="KW-0057">Aromatic amino acid biosynthesis</keyword>
<evidence type="ECO:0000313" key="9">
    <source>
        <dbReference type="Proteomes" id="UP000233293"/>
    </source>
</evidence>
<accession>A0A2N3PZT2</accession>
<evidence type="ECO:0000313" key="8">
    <source>
        <dbReference type="EMBL" id="PKU25906.1"/>
    </source>
</evidence>
<evidence type="ECO:0000256" key="1">
    <source>
        <dbReference type="ARBA" id="ARBA00001911"/>
    </source>
</evidence>
<dbReference type="CDD" id="cd08198">
    <property type="entry name" value="DHQS-like"/>
    <property type="match status" value="1"/>
</dbReference>
<dbReference type="RefSeq" id="WP_101249451.1">
    <property type="nucleotide sequence ID" value="NZ_PIUM01000003.1"/>
</dbReference>
<dbReference type="Gene3D" id="3.40.50.1970">
    <property type="match status" value="1"/>
</dbReference>
<dbReference type="EMBL" id="PIUM01000003">
    <property type="protein sequence ID" value="PKU25906.1"/>
    <property type="molecule type" value="Genomic_DNA"/>
</dbReference>
<dbReference type="InterPro" id="IPR056179">
    <property type="entry name" value="DHQS_C"/>
</dbReference>
<dbReference type="GO" id="GO:0008652">
    <property type="term" value="P:amino acid biosynthetic process"/>
    <property type="evidence" value="ECO:0007669"/>
    <property type="project" value="UniProtKB-KW"/>
</dbReference>
<evidence type="ECO:0000256" key="4">
    <source>
        <dbReference type="ARBA" id="ARBA00023141"/>
    </source>
</evidence>
<dbReference type="InterPro" id="IPR050071">
    <property type="entry name" value="Dehydroquinate_synthase"/>
</dbReference>
<comment type="cofactor">
    <cofactor evidence="1">
        <name>NAD(+)</name>
        <dbReference type="ChEBI" id="CHEBI:57540"/>
    </cofactor>
</comment>
<keyword evidence="9" id="KW-1185">Reference proteome</keyword>
<evidence type="ECO:0000259" key="6">
    <source>
        <dbReference type="Pfam" id="PF01761"/>
    </source>
</evidence>
<protein>
    <submittedName>
        <fullName evidence="8">3-dehydroquinate synthase</fullName>
        <ecNumber evidence="8">4.2.3.4</ecNumber>
    </submittedName>
</protein>
<dbReference type="SUPFAM" id="SSF56796">
    <property type="entry name" value="Dehydroquinate synthase-like"/>
    <property type="match status" value="1"/>
</dbReference>
<dbReference type="NCBIfam" id="NF004852">
    <property type="entry name" value="PRK06203.1"/>
    <property type="match status" value="1"/>
</dbReference>
<dbReference type="Pfam" id="PF24621">
    <property type="entry name" value="DHQS_C"/>
    <property type="match status" value="1"/>
</dbReference>
<dbReference type="EC" id="4.2.3.4" evidence="8"/>
<evidence type="ECO:0000259" key="7">
    <source>
        <dbReference type="Pfam" id="PF24621"/>
    </source>
</evidence>
<dbReference type="PANTHER" id="PTHR43622:SF7">
    <property type="entry name" value="3-DEHYDROQUINATE SYNTHASE, CHLOROPLASTIC"/>
    <property type="match status" value="1"/>
</dbReference>
<feature type="domain" description="3-dehydroquinate synthase C-terminal" evidence="7">
    <location>
        <begin position="221"/>
        <end position="346"/>
    </location>
</feature>
<dbReference type="AlphaFoldDB" id="A0A2N3PZT2"/>
<dbReference type="Proteomes" id="UP000233293">
    <property type="component" value="Unassembled WGS sequence"/>
</dbReference>
<dbReference type="GO" id="GO:0003856">
    <property type="term" value="F:3-dehydroquinate synthase activity"/>
    <property type="evidence" value="ECO:0007669"/>
    <property type="project" value="UniProtKB-EC"/>
</dbReference>
<keyword evidence="5 8" id="KW-0456">Lyase</keyword>
<dbReference type="Pfam" id="PF01761">
    <property type="entry name" value="DHQ_synthase"/>
    <property type="match status" value="1"/>
</dbReference>
<comment type="caution">
    <text evidence="8">The sequence shown here is derived from an EMBL/GenBank/DDBJ whole genome shotgun (WGS) entry which is preliminary data.</text>
</comment>
<keyword evidence="2" id="KW-0028">Amino-acid biosynthesis</keyword>
<feature type="domain" description="3-dehydroquinate synthase N-terminal" evidence="6">
    <location>
        <begin position="107"/>
        <end position="217"/>
    </location>
</feature>
<proteinExistence type="predicted"/>
<keyword evidence="3" id="KW-0520">NAD</keyword>
<evidence type="ECO:0000256" key="2">
    <source>
        <dbReference type="ARBA" id="ARBA00022605"/>
    </source>
</evidence>
<gene>
    <name evidence="8" type="primary">aroB</name>
    <name evidence="8" type="ORF">CWS72_04980</name>
</gene>
<evidence type="ECO:0000256" key="5">
    <source>
        <dbReference type="ARBA" id="ARBA00023239"/>
    </source>
</evidence>
<dbReference type="OrthoDB" id="9806583at2"/>
<evidence type="ECO:0000256" key="3">
    <source>
        <dbReference type="ARBA" id="ARBA00023027"/>
    </source>
</evidence>
<sequence>MFSRPISETIFPIPADRASVAEEHRYSVIRQELSVSYDYPVYFTRRVFDPANPVLVEALTRLEPARRQRFVLITDTGIATHIPTLVDDVRHYEEHHASRISLAGAFLLPGGEACKNDGGLLGELETWLHANRMDRQSHVVIVGGGAVLDMAGYAAAIAHRGLRTTRLPTTVLAQGDSGVGVKTAVNAFGAKNYRGVFAPPFAVINDLAFIDILPPRDRTAGMAEAVKVAAIRDYAFFLWLESAAGALATGDRTAMEIMIRRMAGLHLKHIATAGDPFEFGSARPLDFGHWAAHKLETLTDHRLRHGEAVAIGIALDSLYSAQTGLLDADSADRLCRLLRRLGFRLWDTAIDLRGATGRRCLIAGLAEFREHLGGDLTITLLAALGQGIEVHRIEEDRLEAAIADLRCYDEDGDEGGPSCGSA</sequence>
<dbReference type="GO" id="GO:0009073">
    <property type="term" value="P:aromatic amino acid family biosynthetic process"/>
    <property type="evidence" value="ECO:0007669"/>
    <property type="project" value="UniProtKB-KW"/>
</dbReference>
<dbReference type="PANTHER" id="PTHR43622">
    <property type="entry name" value="3-DEHYDROQUINATE SYNTHASE"/>
    <property type="match status" value="1"/>
</dbReference>
<organism evidence="8 9">
    <name type="scientific">Telmatospirillum siberiense</name>
    <dbReference type="NCBI Taxonomy" id="382514"/>
    <lineage>
        <taxon>Bacteria</taxon>
        <taxon>Pseudomonadati</taxon>
        <taxon>Pseudomonadota</taxon>
        <taxon>Alphaproteobacteria</taxon>
        <taxon>Rhodospirillales</taxon>
        <taxon>Rhodospirillaceae</taxon>
        <taxon>Telmatospirillum</taxon>
    </lineage>
</organism>